<evidence type="ECO:0000313" key="2">
    <source>
        <dbReference type="Proteomes" id="UP001056500"/>
    </source>
</evidence>
<dbReference type="EMBL" id="CP098755">
    <property type="protein sequence ID" value="USG67352.1"/>
    <property type="molecule type" value="Genomic_DNA"/>
</dbReference>
<accession>A0ABY4WMS2</accession>
<protein>
    <submittedName>
        <fullName evidence="1">Uncharacterized protein</fullName>
    </submittedName>
</protein>
<proteinExistence type="predicted"/>
<organism evidence="1 2">
    <name type="scientific">Brevibacillus ruminantium</name>
    <dbReference type="NCBI Taxonomy" id="2950604"/>
    <lineage>
        <taxon>Bacteria</taxon>
        <taxon>Bacillati</taxon>
        <taxon>Bacillota</taxon>
        <taxon>Bacilli</taxon>
        <taxon>Bacillales</taxon>
        <taxon>Paenibacillaceae</taxon>
        <taxon>Brevibacillus</taxon>
    </lineage>
</organism>
<dbReference type="Proteomes" id="UP001056500">
    <property type="component" value="Chromosome"/>
</dbReference>
<sequence>MYGRIQKVVVICFCVLIAVGIMTSINKSFETDKNPINVAAEQANVEDDSIPAIEPPEEVIRKYFNFINLRQYENAHSLLFDISKKTTSVDDLKLIYHNPASVSVEKIFGTKITGSVAVVGVAAKLTFSEAKGEFYIKSPYGLKRVKGNWYIVLDPMDNEKDRTIEKQMEQEQYDEIMNDKQLKEYYEWLSSQNSKFTKENPSFVAKMQEDAEIVNQHDKQNRQ</sequence>
<reference evidence="1" key="1">
    <citation type="submission" date="2022-06" db="EMBL/GenBank/DDBJ databases">
        <title>Genome sequencing of Brevibacillus sp. BB3-R1.</title>
        <authorList>
            <person name="Heo J."/>
            <person name="Lee D."/>
            <person name="Won M."/>
            <person name="Han B.-H."/>
            <person name="Hong S.-B."/>
            <person name="Kwon S.-W."/>
        </authorList>
    </citation>
    <scope>NUCLEOTIDE SEQUENCE</scope>
    <source>
        <strain evidence="1">BB3-R1</strain>
    </source>
</reference>
<evidence type="ECO:0000313" key="1">
    <source>
        <dbReference type="EMBL" id="USG67352.1"/>
    </source>
</evidence>
<dbReference type="RefSeq" id="WP_251874451.1">
    <property type="nucleotide sequence ID" value="NZ_CP098755.1"/>
</dbReference>
<name>A0ABY4WMS2_9BACL</name>
<gene>
    <name evidence="1" type="ORF">NDK47_08800</name>
</gene>
<keyword evidence="2" id="KW-1185">Reference proteome</keyword>